<dbReference type="EMBL" id="LCCA01000006">
    <property type="protein sequence ID" value="KKS22509.1"/>
    <property type="molecule type" value="Genomic_DNA"/>
</dbReference>
<evidence type="ECO:0000313" key="1">
    <source>
        <dbReference type="EMBL" id="KKS22509.1"/>
    </source>
</evidence>
<proteinExistence type="predicted"/>
<evidence type="ECO:0000313" key="2">
    <source>
        <dbReference type="Proteomes" id="UP000034920"/>
    </source>
</evidence>
<organism evidence="1 2">
    <name type="scientific">candidate division WWE3 bacterium GW2011_GWA1_41_8</name>
    <dbReference type="NCBI Taxonomy" id="1619103"/>
    <lineage>
        <taxon>Bacteria</taxon>
        <taxon>Katanobacteria</taxon>
    </lineage>
</organism>
<name>A0A0G0XC19_UNCKA</name>
<accession>A0A0G0XC19</accession>
<dbReference type="STRING" id="1619103.UU80_C0006G0035"/>
<comment type="caution">
    <text evidence="1">The sequence shown here is derived from an EMBL/GenBank/DDBJ whole genome shotgun (WGS) entry which is preliminary data.</text>
</comment>
<gene>
    <name evidence="1" type="ORF">UU80_C0006G0035</name>
</gene>
<reference evidence="1 2" key="1">
    <citation type="journal article" date="2015" name="Nature">
        <title>rRNA introns, odd ribosomes, and small enigmatic genomes across a large radiation of phyla.</title>
        <authorList>
            <person name="Brown C.T."/>
            <person name="Hug L.A."/>
            <person name="Thomas B.C."/>
            <person name="Sharon I."/>
            <person name="Castelle C.J."/>
            <person name="Singh A."/>
            <person name="Wilkins M.J."/>
            <person name="Williams K.H."/>
            <person name="Banfield J.F."/>
        </authorList>
    </citation>
    <scope>NUCLEOTIDE SEQUENCE [LARGE SCALE GENOMIC DNA]</scope>
</reference>
<protein>
    <submittedName>
        <fullName evidence="1">Uncharacterized protein</fullName>
    </submittedName>
</protein>
<sequence length="100" mass="11739">MSDDPELTNLLFDMVIRAERQRVKTATGKTRKDFRYARAEKVRASSVPAHAFVTFQGKEYGPHFVSKGSLEESEEETSTVLIQSNKRIYWKLWFFDYELK</sequence>
<dbReference type="AlphaFoldDB" id="A0A0G0XC19"/>
<dbReference type="Proteomes" id="UP000034920">
    <property type="component" value="Unassembled WGS sequence"/>
</dbReference>